<keyword evidence="3 7" id="KW-0396">Initiation factor</keyword>
<keyword evidence="9" id="KW-0175">Coiled coil</keyword>
<feature type="region of interest" description="Disordered" evidence="10">
    <location>
        <begin position="176"/>
        <end position="209"/>
    </location>
</feature>
<reference evidence="13" key="1">
    <citation type="submission" date="2019-05" db="EMBL/GenBank/DDBJ databases">
        <title>Flavobacterium profundi sp. nov., isolated from a deep-sea seamount.</title>
        <authorList>
            <person name="Zhang D.-C."/>
        </authorList>
    </citation>
    <scope>NUCLEOTIDE SEQUENCE [LARGE SCALE GENOMIC DNA]</scope>
    <source>
        <strain evidence="13">EC11</strain>
    </source>
</reference>
<feature type="region of interest" description="Disordered" evidence="10">
    <location>
        <begin position="223"/>
        <end position="297"/>
    </location>
</feature>
<evidence type="ECO:0000256" key="2">
    <source>
        <dbReference type="ARBA" id="ARBA00020675"/>
    </source>
</evidence>
<dbReference type="CDD" id="cd01887">
    <property type="entry name" value="IF2_eIF5B"/>
    <property type="match status" value="1"/>
</dbReference>
<dbReference type="Pfam" id="PF22042">
    <property type="entry name" value="EF-G_D2"/>
    <property type="match status" value="1"/>
</dbReference>
<keyword evidence="7" id="KW-0963">Cytoplasm</keyword>
<dbReference type="CDD" id="cd03692">
    <property type="entry name" value="mtIF2_IVc"/>
    <property type="match status" value="1"/>
</dbReference>
<dbReference type="CDD" id="cd03702">
    <property type="entry name" value="IF2_mtIF2_II"/>
    <property type="match status" value="1"/>
</dbReference>
<evidence type="ECO:0000259" key="11">
    <source>
        <dbReference type="PROSITE" id="PS51722"/>
    </source>
</evidence>
<evidence type="ECO:0000256" key="6">
    <source>
        <dbReference type="ARBA" id="ARBA00023134"/>
    </source>
</evidence>
<dbReference type="SUPFAM" id="SSF50447">
    <property type="entry name" value="Translation proteins"/>
    <property type="match status" value="2"/>
</dbReference>
<gene>
    <name evidence="7 12" type="primary">infB</name>
    <name evidence="12" type="ORF">FIA58_017410</name>
</gene>
<feature type="compositionally biased region" description="Basic and acidic residues" evidence="10">
    <location>
        <begin position="243"/>
        <end position="252"/>
    </location>
</feature>
<dbReference type="InterPro" id="IPR015760">
    <property type="entry name" value="TIF_IF2"/>
</dbReference>
<evidence type="ECO:0000256" key="4">
    <source>
        <dbReference type="ARBA" id="ARBA00022741"/>
    </source>
</evidence>
<dbReference type="Proteomes" id="UP000817854">
    <property type="component" value="Unassembled WGS sequence"/>
</dbReference>
<dbReference type="InterPro" id="IPR053905">
    <property type="entry name" value="EF-G-like_DII"/>
</dbReference>
<dbReference type="Gene3D" id="3.40.50.10050">
    <property type="entry name" value="Translation initiation factor IF- 2, domain 3"/>
    <property type="match status" value="1"/>
</dbReference>
<dbReference type="InterPro" id="IPR000795">
    <property type="entry name" value="T_Tr_GTP-bd_dom"/>
</dbReference>
<evidence type="ECO:0000256" key="7">
    <source>
        <dbReference type="HAMAP-Rule" id="MF_00100"/>
    </source>
</evidence>
<dbReference type="EMBL" id="VEVQ02000014">
    <property type="protein sequence ID" value="NHN27460.1"/>
    <property type="molecule type" value="Genomic_DNA"/>
</dbReference>
<feature type="binding site" evidence="7">
    <location>
        <begin position="557"/>
        <end position="560"/>
    </location>
    <ligand>
        <name>GTP</name>
        <dbReference type="ChEBI" id="CHEBI:37565"/>
    </ligand>
</feature>
<reference evidence="12 13" key="3">
    <citation type="submission" date="2020-02" db="EMBL/GenBank/DDBJ databases">
        <title>Flavobacterium profundi sp. nov., isolated from a deep-sea seamount.</title>
        <authorList>
            <person name="Zhang D.-C."/>
        </authorList>
    </citation>
    <scope>NUCLEOTIDE SEQUENCE [LARGE SCALE GENOMIC DNA]</scope>
    <source>
        <strain evidence="12 13">EC11</strain>
    </source>
</reference>
<evidence type="ECO:0000313" key="13">
    <source>
        <dbReference type="Proteomes" id="UP000817854"/>
    </source>
</evidence>
<feature type="compositionally biased region" description="Basic and acidic residues" evidence="10">
    <location>
        <begin position="346"/>
        <end position="357"/>
    </location>
</feature>
<comment type="similarity">
    <text evidence="1 7 8">Belongs to the TRAFAC class translation factor GTPase superfamily. Classic translation factor GTPase family. IF-2 subfamily.</text>
</comment>
<dbReference type="Gene3D" id="3.40.50.300">
    <property type="entry name" value="P-loop containing nucleotide triphosphate hydrolases"/>
    <property type="match status" value="1"/>
</dbReference>
<dbReference type="InterPro" id="IPR006847">
    <property type="entry name" value="IF2_N"/>
</dbReference>
<evidence type="ECO:0000256" key="9">
    <source>
        <dbReference type="SAM" id="Coils"/>
    </source>
</evidence>
<dbReference type="NCBIfam" id="TIGR00231">
    <property type="entry name" value="small_GTP"/>
    <property type="match status" value="1"/>
</dbReference>
<evidence type="ECO:0000256" key="5">
    <source>
        <dbReference type="ARBA" id="ARBA00022917"/>
    </source>
</evidence>
<dbReference type="PROSITE" id="PS51722">
    <property type="entry name" value="G_TR_2"/>
    <property type="match status" value="1"/>
</dbReference>
<evidence type="ECO:0000256" key="8">
    <source>
        <dbReference type="RuleBase" id="RU000644"/>
    </source>
</evidence>
<dbReference type="InterPro" id="IPR000178">
    <property type="entry name" value="TF_IF2_bacterial-like"/>
</dbReference>
<name>A0ABX0IW89_9FLAO</name>
<evidence type="ECO:0000256" key="3">
    <source>
        <dbReference type="ARBA" id="ARBA00022540"/>
    </source>
</evidence>
<feature type="region of interest" description="Disordered" evidence="10">
    <location>
        <begin position="328"/>
        <end position="357"/>
    </location>
</feature>
<dbReference type="Pfam" id="PF04760">
    <property type="entry name" value="IF2_N"/>
    <property type="match status" value="1"/>
</dbReference>
<keyword evidence="4 7" id="KW-0547">Nucleotide-binding</keyword>
<keyword evidence="13" id="KW-1185">Reference proteome</keyword>
<sequence>MSEKRVIRINKVLRELNISLDRAVDFLKEKDHEIEASPNAKISQEEYDVLCSQFSADKGKKVASLEVSEEKKKEKEALKKELEKEVEIKRQHEELQKQEVIKAKASLAGPKAVGKIDLNPRKVEPKQETPVVEEKPVAKVEKKEETPVVEDKPKVEQEKPKVEPIQEKPVVKVVEKVEQPKPTNTPVEKNAVEETTSAKVVSAEDSTEEVKIATNYQKLSGATFTGQKIDLSQFNKPKKKIEPRKDIKKPGDTKAPNVGGGNNNNNSNKNKRKRITKPVPGANNAAGGQGGVKKDFSKDRFNKGKKVVVQKTEPTEEEVKNQIKETLERLQGKGKKGSKAAKYRKDKRDTHRQRVDDELQQQDLESKILKVTEFVTVGEIASLMDVPITKVIGTCMSLGIMVTMNQRLDAETLSIVADEFGFEVEFITTDIEEAAEVVLDNPEDLVHRAPIVTVMGHVDHGKTSLLDYIREENVIAGESGGITQHIGAYGVQLEGGQKIAFLDTPGHEAFTAMRARGAQVTDIAIIVIAADDDIMPQTKEAISHAQAAGVPMIFAINKVDKPTANPEKIKEKLAGMNLLVEDWGGKYQSHDISAKTGLGVKELLEKVLLEAEVLELTANPDKNAIGTVVEAQLDKGRGYVTTILVQAGTLKIGDYMLAGKNHGKIKAMFDERGHNVTVAGPSTPVSILGLDGAPTAGDKFNVYDDEREAKQIAAKRTQLQREQSVRTQKHITLAEIGRRIALGQFKELNIILKGDVDGSVEALSDSFSKLSTEEIQINIIHKGVGAITESDVLLASASDAIIIGFNVRPQGNAKQLAEKEEIDIRNYSIIYAAIDDLKDAMEGMLSPELKEEITGTAEIRELFKISKVGTIAGCMVTDGKILRNGQIRLIREGVVIYTGELVALKRFKDDVKEVSKGYDCGMQIKNYNDLKEYDVIECFHEVEVKKKLK</sequence>
<comment type="caution">
    <text evidence="7">Lacks conserved residue(s) required for the propagation of feature annotation.</text>
</comment>
<evidence type="ECO:0000256" key="10">
    <source>
        <dbReference type="SAM" id="MobiDB-lite"/>
    </source>
</evidence>
<feature type="binding site" evidence="7">
    <location>
        <begin position="503"/>
        <end position="507"/>
    </location>
    <ligand>
        <name>GTP</name>
        <dbReference type="ChEBI" id="CHEBI:37565"/>
    </ligand>
</feature>
<dbReference type="Pfam" id="PF00009">
    <property type="entry name" value="GTP_EFTU"/>
    <property type="match status" value="1"/>
</dbReference>
<dbReference type="PANTHER" id="PTHR43381">
    <property type="entry name" value="TRANSLATION INITIATION FACTOR IF-2-RELATED"/>
    <property type="match status" value="1"/>
</dbReference>
<accession>A0ABX0IW89</accession>
<dbReference type="Gene3D" id="2.40.30.10">
    <property type="entry name" value="Translation factors"/>
    <property type="match status" value="2"/>
</dbReference>
<dbReference type="GO" id="GO:0003743">
    <property type="term" value="F:translation initiation factor activity"/>
    <property type="evidence" value="ECO:0007669"/>
    <property type="project" value="UniProtKB-KW"/>
</dbReference>
<dbReference type="InterPro" id="IPR009000">
    <property type="entry name" value="Transl_B-barrel_sf"/>
</dbReference>
<keyword evidence="6 7" id="KW-0342">GTP-binding</keyword>
<dbReference type="InterPro" id="IPR027417">
    <property type="entry name" value="P-loop_NTPase"/>
</dbReference>
<comment type="subcellular location">
    <subcellularLocation>
        <location evidence="7">Cytoplasm</location>
    </subcellularLocation>
</comment>
<feature type="region of interest" description="Disordered" evidence="10">
    <location>
        <begin position="112"/>
        <end position="161"/>
    </location>
</feature>
<dbReference type="PANTHER" id="PTHR43381:SF5">
    <property type="entry name" value="TR-TYPE G DOMAIN-CONTAINING PROTEIN"/>
    <property type="match status" value="1"/>
</dbReference>
<dbReference type="HAMAP" id="MF_00100_B">
    <property type="entry name" value="IF_2_B"/>
    <property type="match status" value="1"/>
</dbReference>
<dbReference type="RefSeq" id="WP_140963975.1">
    <property type="nucleotide sequence ID" value="NZ_VEVQ02000014.1"/>
</dbReference>
<evidence type="ECO:0000256" key="1">
    <source>
        <dbReference type="ARBA" id="ARBA00007733"/>
    </source>
</evidence>
<dbReference type="SUPFAM" id="SSF52540">
    <property type="entry name" value="P-loop containing nucleoside triphosphate hydrolases"/>
    <property type="match status" value="1"/>
</dbReference>
<dbReference type="InterPro" id="IPR044145">
    <property type="entry name" value="IF2_II"/>
</dbReference>
<dbReference type="InterPro" id="IPR005225">
    <property type="entry name" value="Small_GTP-bd"/>
</dbReference>
<feature type="compositionally biased region" description="Polar residues" evidence="10">
    <location>
        <begin position="223"/>
        <end position="235"/>
    </location>
</feature>
<reference evidence="12 13" key="2">
    <citation type="submission" date="2019-05" db="EMBL/GenBank/DDBJ databases">
        <authorList>
            <person name="Lianzixin W."/>
        </authorList>
    </citation>
    <scope>NUCLEOTIDE SEQUENCE [LARGE SCALE GENOMIC DNA]</scope>
    <source>
        <strain evidence="12 13">EC11</strain>
    </source>
</reference>
<dbReference type="PROSITE" id="PS01176">
    <property type="entry name" value="IF2"/>
    <property type="match status" value="1"/>
</dbReference>
<dbReference type="Pfam" id="PF11987">
    <property type="entry name" value="IF-2"/>
    <property type="match status" value="1"/>
</dbReference>
<evidence type="ECO:0000313" key="12">
    <source>
        <dbReference type="EMBL" id="NHN27460.1"/>
    </source>
</evidence>
<feature type="domain" description="Tr-type G" evidence="11">
    <location>
        <begin position="447"/>
        <end position="617"/>
    </location>
</feature>
<dbReference type="InterPro" id="IPR023115">
    <property type="entry name" value="TIF_IF2_dom3"/>
</dbReference>
<dbReference type="NCBIfam" id="TIGR00487">
    <property type="entry name" value="IF-2"/>
    <property type="match status" value="1"/>
</dbReference>
<feature type="binding site" evidence="7">
    <location>
        <begin position="456"/>
        <end position="463"/>
    </location>
    <ligand>
        <name>GTP</name>
        <dbReference type="ChEBI" id="CHEBI:37565"/>
    </ligand>
</feature>
<dbReference type="InterPro" id="IPR036925">
    <property type="entry name" value="TIF_IF2_dom3_sf"/>
</dbReference>
<keyword evidence="5 7" id="KW-0648">Protein biosynthesis</keyword>
<organism evidence="12 13">
    <name type="scientific">Flavobacterium jejuense</name>
    <dbReference type="NCBI Taxonomy" id="1544455"/>
    <lineage>
        <taxon>Bacteria</taxon>
        <taxon>Pseudomonadati</taxon>
        <taxon>Bacteroidota</taxon>
        <taxon>Flavobacteriia</taxon>
        <taxon>Flavobacteriales</taxon>
        <taxon>Flavobacteriaceae</taxon>
        <taxon>Flavobacterium</taxon>
    </lineage>
</organism>
<proteinExistence type="inferred from homology"/>
<dbReference type="SUPFAM" id="SSF52156">
    <property type="entry name" value="Initiation factor IF2/eIF5b, domain 3"/>
    <property type="match status" value="1"/>
</dbReference>
<feature type="coiled-coil region" evidence="9">
    <location>
        <begin position="65"/>
        <end position="99"/>
    </location>
</feature>
<protein>
    <recommendedName>
        <fullName evidence="2 7">Translation initiation factor IF-2</fullName>
    </recommendedName>
</protein>
<feature type="compositionally biased region" description="Basic residues" evidence="10">
    <location>
        <begin position="332"/>
        <end position="345"/>
    </location>
</feature>
<comment type="function">
    <text evidence="7 8">One of the essential components for the initiation of protein synthesis. Protects formylmethionyl-tRNA from spontaneous hydrolysis and promotes its binding to the 30S ribosomal subunits. Also involved in the hydrolysis of GTP during the formation of the 70S ribosomal complex.</text>
</comment>
<feature type="compositionally biased region" description="Basic and acidic residues" evidence="10">
    <location>
        <begin position="118"/>
        <end position="161"/>
    </location>
</feature>
<comment type="caution">
    <text evidence="12">The sequence shown here is derived from an EMBL/GenBank/DDBJ whole genome shotgun (WGS) entry which is preliminary data.</text>
</comment>